<gene>
    <name evidence="1" type="ORF">ACPOL_4695</name>
</gene>
<organism evidence="1 2">
    <name type="scientific">Acidisarcina polymorpha</name>
    <dbReference type="NCBI Taxonomy" id="2211140"/>
    <lineage>
        <taxon>Bacteria</taxon>
        <taxon>Pseudomonadati</taxon>
        <taxon>Acidobacteriota</taxon>
        <taxon>Terriglobia</taxon>
        <taxon>Terriglobales</taxon>
        <taxon>Acidobacteriaceae</taxon>
        <taxon>Acidisarcina</taxon>
    </lineage>
</organism>
<proteinExistence type="predicted"/>
<dbReference type="EMBL" id="CP030840">
    <property type="protein sequence ID" value="AXC13963.1"/>
    <property type="molecule type" value="Genomic_DNA"/>
</dbReference>
<keyword evidence="2" id="KW-1185">Reference proteome</keyword>
<dbReference type="AlphaFoldDB" id="A0A2Z5G445"/>
<sequence length="37" mass="4210">MRDIVAYQESKREIAVHRQALKAGGQSKTEAVCKYPF</sequence>
<reference evidence="1 2" key="1">
    <citation type="journal article" date="2018" name="Front. Microbiol.">
        <title>Hydrolytic Capabilities as a Key to Environmental Success: Chitinolytic and Cellulolytic Acidobacteria From Acidic Sub-arctic Soils and Boreal Peatlands.</title>
        <authorList>
            <person name="Belova S.E."/>
            <person name="Ravin N.V."/>
            <person name="Pankratov T.A."/>
            <person name="Rakitin A.L."/>
            <person name="Ivanova A.A."/>
            <person name="Beletsky A.V."/>
            <person name="Mardanov A.V."/>
            <person name="Sinninghe Damste J.S."/>
            <person name="Dedysh S.N."/>
        </authorList>
    </citation>
    <scope>NUCLEOTIDE SEQUENCE [LARGE SCALE GENOMIC DNA]</scope>
    <source>
        <strain evidence="1 2">SBC82</strain>
    </source>
</reference>
<dbReference type="Proteomes" id="UP000253606">
    <property type="component" value="Chromosome"/>
</dbReference>
<accession>A0A2Z5G445</accession>
<evidence type="ECO:0000313" key="1">
    <source>
        <dbReference type="EMBL" id="AXC13963.1"/>
    </source>
</evidence>
<evidence type="ECO:0000313" key="2">
    <source>
        <dbReference type="Proteomes" id="UP000253606"/>
    </source>
</evidence>
<protein>
    <submittedName>
        <fullName evidence="1">Uncharacterized protein</fullName>
    </submittedName>
</protein>
<name>A0A2Z5G445_9BACT</name>
<dbReference type="KEGG" id="abas:ACPOL_4695"/>